<dbReference type="InterPro" id="IPR004323">
    <property type="entry name" value="Ion_tolerance_CutA"/>
</dbReference>
<comment type="similarity">
    <text evidence="1">Belongs to the CutA family.</text>
</comment>
<protein>
    <recommendedName>
        <fullName evidence="3">Divalent-cation tolerance protein CutA</fullName>
    </recommendedName>
</protein>
<accession>A0A381MZF7</accession>
<dbReference type="SUPFAM" id="SSF54913">
    <property type="entry name" value="GlnB-like"/>
    <property type="match status" value="1"/>
</dbReference>
<reference evidence="2" key="1">
    <citation type="submission" date="2018-05" db="EMBL/GenBank/DDBJ databases">
        <authorList>
            <person name="Lanie J.A."/>
            <person name="Ng W.-L."/>
            <person name="Kazmierczak K.M."/>
            <person name="Andrzejewski T.M."/>
            <person name="Davidsen T.M."/>
            <person name="Wayne K.J."/>
            <person name="Tettelin H."/>
            <person name="Glass J.I."/>
            <person name="Rusch D."/>
            <person name="Podicherti R."/>
            <person name="Tsui H.-C.T."/>
            <person name="Winkler M.E."/>
        </authorList>
    </citation>
    <scope>NUCLEOTIDE SEQUENCE</scope>
</reference>
<dbReference type="InterPro" id="IPR015867">
    <property type="entry name" value="N-reg_PII/ATP_PRibTrfase_C"/>
</dbReference>
<dbReference type="GO" id="GO:0005507">
    <property type="term" value="F:copper ion binding"/>
    <property type="evidence" value="ECO:0007669"/>
    <property type="project" value="TreeGrafter"/>
</dbReference>
<dbReference type="PANTHER" id="PTHR23419">
    <property type="entry name" value="DIVALENT CATION TOLERANCE CUTA-RELATED"/>
    <property type="match status" value="1"/>
</dbReference>
<dbReference type="Gene3D" id="3.30.70.120">
    <property type="match status" value="1"/>
</dbReference>
<sequence>MNPVIFFTTVENKRKAQSIGNHLVKNRLAACVNIISNIESIYHWKDQLQQDTEFLLMIKSDASKKENIQKIFDNYHPYDLPELIMVTIDDGSIEYLEWMKQNLSKEMDE</sequence>
<name>A0A381MZF7_9ZZZZ</name>
<dbReference type="GO" id="GO:0010038">
    <property type="term" value="P:response to metal ion"/>
    <property type="evidence" value="ECO:0007669"/>
    <property type="project" value="InterPro"/>
</dbReference>
<dbReference type="EMBL" id="UINC01000032">
    <property type="protein sequence ID" value="SUZ47722.1"/>
    <property type="molecule type" value="Genomic_DNA"/>
</dbReference>
<evidence type="ECO:0000313" key="2">
    <source>
        <dbReference type="EMBL" id="SUZ47722.1"/>
    </source>
</evidence>
<dbReference type="Pfam" id="PF03091">
    <property type="entry name" value="CutA1"/>
    <property type="match status" value="1"/>
</dbReference>
<dbReference type="InterPro" id="IPR011322">
    <property type="entry name" value="N-reg_PII-like_a/b"/>
</dbReference>
<evidence type="ECO:0008006" key="3">
    <source>
        <dbReference type="Google" id="ProtNLM"/>
    </source>
</evidence>
<dbReference type="AlphaFoldDB" id="A0A381MZF7"/>
<gene>
    <name evidence="2" type="ORF">METZ01_LOCUS576</name>
</gene>
<evidence type="ECO:0000256" key="1">
    <source>
        <dbReference type="ARBA" id="ARBA00010169"/>
    </source>
</evidence>
<dbReference type="PANTHER" id="PTHR23419:SF8">
    <property type="entry name" value="FI09726P"/>
    <property type="match status" value="1"/>
</dbReference>
<organism evidence="2">
    <name type="scientific">marine metagenome</name>
    <dbReference type="NCBI Taxonomy" id="408172"/>
    <lineage>
        <taxon>unclassified sequences</taxon>
        <taxon>metagenomes</taxon>
        <taxon>ecological metagenomes</taxon>
    </lineage>
</organism>
<proteinExistence type="inferred from homology"/>